<dbReference type="Gramene" id="ERN16541">
    <property type="protein sequence ID" value="ERN16541"/>
    <property type="gene ID" value="AMTR_s00031p00139620"/>
</dbReference>
<dbReference type="HOGENOM" id="CLU_2486339_0_0_1"/>
<proteinExistence type="predicted"/>
<gene>
    <name evidence="1" type="ORF">AMTR_s00031p00139620</name>
</gene>
<dbReference type="Proteomes" id="UP000017836">
    <property type="component" value="Unassembled WGS sequence"/>
</dbReference>
<evidence type="ECO:0000313" key="1">
    <source>
        <dbReference type="EMBL" id="ERN16541.1"/>
    </source>
</evidence>
<reference evidence="2" key="1">
    <citation type="journal article" date="2013" name="Science">
        <title>The Amborella genome and the evolution of flowering plants.</title>
        <authorList>
            <consortium name="Amborella Genome Project"/>
        </authorList>
    </citation>
    <scope>NUCLEOTIDE SEQUENCE [LARGE SCALE GENOMIC DNA]</scope>
</reference>
<name>U5CTG7_AMBTC</name>
<sequence>MLAIAGWQRWSKNGGYESRWQRWDNWVQQQSWLKSLADEGSRARQAERGSSHVGCCRGECAKEWEAPESRRQCQVEDAAAKERRNWL</sequence>
<protein>
    <submittedName>
        <fullName evidence="1">Uncharacterized protein</fullName>
    </submittedName>
</protein>
<accession>U5CTG7</accession>
<keyword evidence="2" id="KW-1185">Reference proteome</keyword>
<evidence type="ECO:0000313" key="2">
    <source>
        <dbReference type="Proteomes" id="UP000017836"/>
    </source>
</evidence>
<organism evidence="1 2">
    <name type="scientific">Amborella trichopoda</name>
    <dbReference type="NCBI Taxonomy" id="13333"/>
    <lineage>
        <taxon>Eukaryota</taxon>
        <taxon>Viridiplantae</taxon>
        <taxon>Streptophyta</taxon>
        <taxon>Embryophyta</taxon>
        <taxon>Tracheophyta</taxon>
        <taxon>Spermatophyta</taxon>
        <taxon>Magnoliopsida</taxon>
        <taxon>Amborellales</taxon>
        <taxon>Amborellaceae</taxon>
        <taxon>Amborella</taxon>
    </lineage>
</organism>
<dbReference type="EMBL" id="KI392442">
    <property type="protein sequence ID" value="ERN16541.1"/>
    <property type="molecule type" value="Genomic_DNA"/>
</dbReference>
<dbReference type="AlphaFoldDB" id="U5CTG7"/>